<keyword evidence="1 2" id="KW-0344">Guanine-nucleotide releasing factor</keyword>
<name>A0A507FA47_9FUNG</name>
<feature type="domain" description="Ras-GEF" evidence="4">
    <location>
        <begin position="730"/>
        <end position="987"/>
    </location>
</feature>
<dbReference type="SUPFAM" id="SSF48366">
    <property type="entry name" value="Ras GEF"/>
    <property type="match status" value="1"/>
</dbReference>
<dbReference type="InterPro" id="IPR023578">
    <property type="entry name" value="Ras_GEF_dom_sf"/>
</dbReference>
<dbReference type="SMART" id="SM00147">
    <property type="entry name" value="RasGEF"/>
    <property type="match status" value="1"/>
</dbReference>
<gene>
    <name evidence="6" type="ORF">CcCBS67573_g05681</name>
</gene>
<feature type="compositionally biased region" description="Pro residues" evidence="3">
    <location>
        <begin position="147"/>
        <end position="158"/>
    </location>
</feature>
<dbReference type="STRING" id="246404.A0A507FA47"/>
<feature type="compositionally biased region" description="Acidic residues" evidence="3">
    <location>
        <begin position="259"/>
        <end position="269"/>
    </location>
</feature>
<evidence type="ECO:0000256" key="2">
    <source>
        <dbReference type="PROSITE-ProRule" id="PRU00168"/>
    </source>
</evidence>
<dbReference type="InterPro" id="IPR008937">
    <property type="entry name" value="Ras-like_GEF"/>
</dbReference>
<protein>
    <recommendedName>
        <fullName evidence="8">Ras-GEF domain-containing protein</fullName>
    </recommendedName>
</protein>
<feature type="region of interest" description="Disordered" evidence="3">
    <location>
        <begin position="111"/>
        <end position="218"/>
    </location>
</feature>
<evidence type="ECO:0000256" key="1">
    <source>
        <dbReference type="ARBA" id="ARBA00022658"/>
    </source>
</evidence>
<feature type="compositionally biased region" description="Polar residues" evidence="3">
    <location>
        <begin position="126"/>
        <end position="142"/>
    </location>
</feature>
<reference evidence="6 7" key="1">
    <citation type="journal article" date="2019" name="Sci. Rep.">
        <title>Comparative genomics of chytrid fungi reveal insights into the obligate biotrophic and pathogenic lifestyle of Synchytrium endobioticum.</title>
        <authorList>
            <person name="van de Vossenberg B.T.L.H."/>
            <person name="Warris S."/>
            <person name="Nguyen H.D.T."/>
            <person name="van Gent-Pelzer M.P.E."/>
            <person name="Joly D.L."/>
            <person name="van de Geest H.C."/>
            <person name="Bonants P.J.M."/>
            <person name="Smith D.S."/>
            <person name="Levesque C.A."/>
            <person name="van der Lee T.A.J."/>
        </authorList>
    </citation>
    <scope>NUCLEOTIDE SEQUENCE [LARGE SCALE GENOMIC DNA]</scope>
    <source>
        <strain evidence="6 7">CBS 675.73</strain>
    </source>
</reference>
<dbReference type="Pfam" id="PF00617">
    <property type="entry name" value="RasGEF"/>
    <property type="match status" value="1"/>
</dbReference>
<dbReference type="AlphaFoldDB" id="A0A507FA47"/>
<feature type="domain" description="N-terminal Ras-GEF" evidence="5">
    <location>
        <begin position="568"/>
        <end position="700"/>
    </location>
</feature>
<dbReference type="GO" id="GO:0005085">
    <property type="term" value="F:guanyl-nucleotide exchange factor activity"/>
    <property type="evidence" value="ECO:0007669"/>
    <property type="project" value="UniProtKB-KW"/>
</dbReference>
<sequence length="997" mass="108833">MDSSSVSLSSLGASVSGQNANRAKCKKSLVQCRVCCGSSWVHNAQDGVNVDPAPFPASSDTAATSASSHVLALPKDGSSASLGLSFVFSPKPHCKECSKCSACTNGKQIQSAIPPPLPSHGVTAPSAMTSSAGSSPTPSHKQTIPALPMPAPKLPPSPTSMLSVSALPDDQRSINSSESKRNLTKKKESPISPSPCPSEPTAKAISSQHPHVSASQVDKQSQMDIATFATLDTPNAVAAVSISRIGSKSQAKALRIVNGDDDESSEASSDENSSPAHANPRIAKRNADIKRRVQIMGSADNLSILGSTGNLANARKASMSSLGDLRNSNQNLPATELSSVRKPMSMHNLSGSFGNVNASAVTKPSGSAQSSKETITVNSAGSSLSSLPNSKKSTDSVMTPQTAANANRIHTDLSRSGENLSTLMGSPDKPHHPAVNILSLGNGVSTRKRDTGNVGAMDLSTNSMKLANPVLADSTNLIGDDYFDREEFPDLIDLGTVFGTKNHPEATMSRLIWSARIYDGLRKEYLSKPLDEPVYPERPPSDEIKYRILENFDEGRLTTVTYAKRSNGTENISAGDSESLVDALIFPLNQDNSYTEVFLACYRFFLPASELLTSLIEWYNVELDSTTATPQQESYFKQRGRKLFRGRAAKVLLTWIKNHWHDFHVDKDLLDELNEFVGDLGEMSFGDSQRMTQAIREQRLSWYMTQYIPPFSARRAPAAESAKPWGILWEPYQFAAQLTLIDHHFFRQIRPDTYLCLLQKSVDSKSVAGDDAVKVLMDYVGWFRLISSYTASIIYKEDTIKKRTKAIKKFIKIAKECHDLNNFNTCFALIHGLKRKIVTKMTSAWDGLSAKYIDSFKELELLTDPSNGYANFWTELKSCGTPLIPFFAAYIHDLLEIHETEPVYTQDMAPNSTVDSGGFRLASTDEEDDSAAKEINFTKFYNLYSIVAEIEVWRSYSYNSVIPEAASSANDSKGDTSAVLLNHMKDWKVVEDSILDL</sequence>
<feature type="compositionally biased region" description="Polar residues" evidence="3">
    <location>
        <begin position="361"/>
        <end position="377"/>
    </location>
</feature>
<evidence type="ECO:0000259" key="5">
    <source>
        <dbReference type="PROSITE" id="PS50212"/>
    </source>
</evidence>
<dbReference type="InterPro" id="IPR001895">
    <property type="entry name" value="RASGEF_cat_dom"/>
</dbReference>
<dbReference type="EMBL" id="QEAP01000212">
    <property type="protein sequence ID" value="TPX73054.1"/>
    <property type="molecule type" value="Genomic_DNA"/>
</dbReference>
<dbReference type="Gene3D" id="1.20.870.10">
    <property type="entry name" value="Son of sevenless (SoS) protein Chain: S domain 1"/>
    <property type="match status" value="1"/>
</dbReference>
<proteinExistence type="predicted"/>
<dbReference type="GO" id="GO:0007265">
    <property type="term" value="P:Ras protein signal transduction"/>
    <property type="evidence" value="ECO:0007669"/>
    <property type="project" value="TreeGrafter"/>
</dbReference>
<dbReference type="InterPro" id="IPR000651">
    <property type="entry name" value="Ras-like_Gua-exchang_fac_N"/>
</dbReference>
<dbReference type="OrthoDB" id="546434at2759"/>
<dbReference type="PROSITE" id="PS50212">
    <property type="entry name" value="RASGEF_NTER"/>
    <property type="match status" value="1"/>
</dbReference>
<dbReference type="PANTHER" id="PTHR23113">
    <property type="entry name" value="GUANINE NUCLEOTIDE EXCHANGE FACTOR"/>
    <property type="match status" value="1"/>
</dbReference>
<dbReference type="CDD" id="cd06224">
    <property type="entry name" value="REM"/>
    <property type="match status" value="1"/>
</dbReference>
<dbReference type="SMART" id="SM00229">
    <property type="entry name" value="RasGEFN"/>
    <property type="match status" value="1"/>
</dbReference>
<dbReference type="InterPro" id="IPR036964">
    <property type="entry name" value="RASGEF_cat_dom_sf"/>
</dbReference>
<keyword evidence="7" id="KW-1185">Reference proteome</keyword>
<dbReference type="Proteomes" id="UP000320333">
    <property type="component" value="Unassembled WGS sequence"/>
</dbReference>
<evidence type="ECO:0008006" key="8">
    <source>
        <dbReference type="Google" id="ProtNLM"/>
    </source>
</evidence>
<feature type="region of interest" description="Disordered" evidence="3">
    <location>
        <begin position="259"/>
        <end position="287"/>
    </location>
</feature>
<accession>A0A507FA47</accession>
<dbReference type="PROSITE" id="PS50009">
    <property type="entry name" value="RASGEF_CAT"/>
    <property type="match status" value="1"/>
</dbReference>
<dbReference type="Pfam" id="PF00618">
    <property type="entry name" value="RasGEF_N"/>
    <property type="match status" value="1"/>
</dbReference>
<evidence type="ECO:0000313" key="7">
    <source>
        <dbReference type="Proteomes" id="UP000320333"/>
    </source>
</evidence>
<evidence type="ECO:0000256" key="3">
    <source>
        <dbReference type="SAM" id="MobiDB-lite"/>
    </source>
</evidence>
<organism evidence="6 7">
    <name type="scientific">Chytriomyces confervae</name>
    <dbReference type="NCBI Taxonomy" id="246404"/>
    <lineage>
        <taxon>Eukaryota</taxon>
        <taxon>Fungi</taxon>
        <taxon>Fungi incertae sedis</taxon>
        <taxon>Chytridiomycota</taxon>
        <taxon>Chytridiomycota incertae sedis</taxon>
        <taxon>Chytridiomycetes</taxon>
        <taxon>Chytridiales</taxon>
        <taxon>Chytriomycetaceae</taxon>
        <taxon>Chytriomyces</taxon>
    </lineage>
</organism>
<dbReference type="GO" id="GO:0005886">
    <property type="term" value="C:plasma membrane"/>
    <property type="evidence" value="ECO:0007669"/>
    <property type="project" value="TreeGrafter"/>
</dbReference>
<evidence type="ECO:0000259" key="4">
    <source>
        <dbReference type="PROSITE" id="PS50009"/>
    </source>
</evidence>
<comment type="caution">
    <text evidence="6">The sequence shown here is derived from an EMBL/GenBank/DDBJ whole genome shotgun (WGS) entry which is preliminary data.</text>
</comment>
<feature type="compositionally biased region" description="Basic and acidic residues" evidence="3">
    <location>
        <begin position="178"/>
        <end position="189"/>
    </location>
</feature>
<feature type="region of interest" description="Disordered" evidence="3">
    <location>
        <begin position="361"/>
        <end position="399"/>
    </location>
</feature>
<dbReference type="PANTHER" id="PTHR23113:SF356">
    <property type="entry name" value="FI05912P-RELATED"/>
    <property type="match status" value="1"/>
</dbReference>
<dbReference type="Gene3D" id="1.10.840.10">
    <property type="entry name" value="Ras guanine-nucleotide exchange factors catalytic domain"/>
    <property type="match status" value="1"/>
</dbReference>
<evidence type="ECO:0000313" key="6">
    <source>
        <dbReference type="EMBL" id="TPX73054.1"/>
    </source>
</evidence>
<feature type="compositionally biased region" description="Low complexity" evidence="3">
    <location>
        <begin position="378"/>
        <end position="391"/>
    </location>
</feature>
<feature type="compositionally biased region" description="Polar residues" evidence="3">
    <location>
        <begin position="204"/>
        <end position="218"/>
    </location>
</feature>